<organism evidence="1 2">
    <name type="scientific">[Eubacterium] siraeum 70/3</name>
    <dbReference type="NCBI Taxonomy" id="657319"/>
    <lineage>
        <taxon>Bacteria</taxon>
        <taxon>Bacillati</taxon>
        <taxon>Bacillota</taxon>
        <taxon>Clostridia</taxon>
        <taxon>Eubacteriales</taxon>
        <taxon>Oscillospiraceae</taxon>
        <taxon>Oscillospiraceae incertae sedis</taxon>
    </lineage>
</organism>
<evidence type="ECO:0000313" key="1">
    <source>
        <dbReference type="EMBL" id="CBK96863.1"/>
    </source>
</evidence>
<accession>D4JUU4</accession>
<dbReference type="AlphaFoldDB" id="D4JUU4"/>
<proteinExistence type="predicted"/>
<name>D4JUU4_9FIRM</name>
<dbReference type="HOGENOM" id="CLU_3118000_0_0_9"/>
<evidence type="ECO:0000313" key="2">
    <source>
        <dbReference type="Proteomes" id="UP000008803"/>
    </source>
</evidence>
<reference evidence="1 2" key="2">
    <citation type="submission" date="2010-03" db="EMBL/GenBank/DDBJ databases">
        <authorList>
            <person name="Pajon A."/>
        </authorList>
    </citation>
    <scope>NUCLEOTIDE SEQUENCE [LARGE SCALE GENOMIC DNA]</scope>
    <source>
        <strain evidence="1 2">70/3</strain>
    </source>
</reference>
<sequence length="50" mass="6074">MTKKWIKRIYAVEFLHYNVYNKIKAILGKDCACIVQYDEKKCQQDTYKIQ</sequence>
<dbReference type="EMBL" id="FP929044">
    <property type="protein sequence ID" value="CBK96863.1"/>
    <property type="molecule type" value="Genomic_DNA"/>
</dbReference>
<protein>
    <submittedName>
        <fullName evidence="1">Uncharacterized protein</fullName>
    </submittedName>
</protein>
<gene>
    <name evidence="1" type="ORF">EUS_17860</name>
</gene>
<dbReference type="BioCyc" id="ESIR657319:G136K-1512-MONOMER"/>
<dbReference type="KEGG" id="esu:EUS_17860"/>
<dbReference type="Proteomes" id="UP000008803">
    <property type="component" value="Chromosome"/>
</dbReference>
<reference evidence="1 2" key="1">
    <citation type="submission" date="2010-03" db="EMBL/GenBank/DDBJ databases">
        <title>The genome sequence of Eubacterium siraeum 70/3.</title>
        <authorList>
            <consortium name="metaHIT consortium -- http://www.metahit.eu/"/>
            <person name="Pajon A."/>
            <person name="Turner K."/>
            <person name="Parkhill J."/>
            <person name="Duncan S."/>
            <person name="Flint H."/>
        </authorList>
    </citation>
    <scope>NUCLEOTIDE SEQUENCE [LARGE SCALE GENOMIC DNA]</scope>
    <source>
        <strain evidence="1 2">70/3</strain>
    </source>
</reference>